<dbReference type="PANTHER" id="PTHR24198">
    <property type="entry name" value="ANKYRIN REPEAT AND PROTEIN KINASE DOMAIN-CONTAINING PROTEIN"/>
    <property type="match status" value="1"/>
</dbReference>
<feature type="region of interest" description="Disordered" evidence="4">
    <location>
        <begin position="184"/>
        <end position="204"/>
    </location>
</feature>
<protein>
    <submittedName>
        <fullName evidence="6">ANK_REP_REGION domain-containing protein</fullName>
    </submittedName>
</protein>
<sequence>WLVALCSSPADCGREGIVQILLKKHARVDVFDTNNHANVVRSCLRMNAFVNAKSKECYHTAAPGRPGGPQRGGETAPLKQDGVEVDARTLTPYIWPLRHDKSHVVKMFLRKKDIVTLASAKGMTCAHIAASKGSISVINELLRSNRSLLCTGKIKTNGCTALHLAAQEGHEKVVRLLVEAGASPSEENSEGLTPLHLAAQSGHS</sequence>
<evidence type="ECO:0000256" key="1">
    <source>
        <dbReference type="ARBA" id="ARBA00022737"/>
    </source>
</evidence>
<accession>A0A1I8FLX6</accession>
<evidence type="ECO:0000313" key="5">
    <source>
        <dbReference type="Proteomes" id="UP000095280"/>
    </source>
</evidence>
<evidence type="ECO:0000256" key="3">
    <source>
        <dbReference type="PROSITE-ProRule" id="PRU00023"/>
    </source>
</evidence>
<dbReference type="Gene3D" id="1.25.40.20">
    <property type="entry name" value="Ankyrin repeat-containing domain"/>
    <property type="match status" value="1"/>
</dbReference>
<dbReference type="PANTHER" id="PTHR24198:SF165">
    <property type="entry name" value="ANKYRIN REPEAT-CONTAINING PROTEIN-RELATED"/>
    <property type="match status" value="1"/>
</dbReference>
<dbReference type="Pfam" id="PF00023">
    <property type="entry name" value="Ank"/>
    <property type="match status" value="1"/>
</dbReference>
<dbReference type="WBParaSite" id="maker-unitig_38399-snap-gene-0.3-mRNA-1">
    <property type="protein sequence ID" value="maker-unitig_38399-snap-gene-0.3-mRNA-1"/>
    <property type="gene ID" value="maker-unitig_38399-snap-gene-0.3"/>
</dbReference>
<keyword evidence="1" id="KW-0677">Repeat</keyword>
<keyword evidence="2 3" id="KW-0040">ANK repeat</keyword>
<dbReference type="PROSITE" id="PS50088">
    <property type="entry name" value="ANK_REPEAT"/>
    <property type="match status" value="2"/>
</dbReference>
<feature type="repeat" description="ANK" evidence="3">
    <location>
        <begin position="157"/>
        <end position="189"/>
    </location>
</feature>
<dbReference type="AlphaFoldDB" id="A0A1I8FLX6"/>
<evidence type="ECO:0000313" key="6">
    <source>
        <dbReference type="WBParaSite" id="maker-unitig_38399-snap-gene-0.3-mRNA-1"/>
    </source>
</evidence>
<evidence type="ECO:0000256" key="2">
    <source>
        <dbReference type="ARBA" id="ARBA00023043"/>
    </source>
</evidence>
<dbReference type="InterPro" id="IPR002110">
    <property type="entry name" value="Ankyrin_rpt"/>
</dbReference>
<name>A0A1I8FLX6_9PLAT</name>
<keyword evidence="5" id="KW-1185">Reference proteome</keyword>
<organism evidence="5 6">
    <name type="scientific">Macrostomum lignano</name>
    <dbReference type="NCBI Taxonomy" id="282301"/>
    <lineage>
        <taxon>Eukaryota</taxon>
        <taxon>Metazoa</taxon>
        <taxon>Spiralia</taxon>
        <taxon>Lophotrochozoa</taxon>
        <taxon>Platyhelminthes</taxon>
        <taxon>Rhabditophora</taxon>
        <taxon>Macrostomorpha</taxon>
        <taxon>Macrostomida</taxon>
        <taxon>Macrostomidae</taxon>
        <taxon>Macrostomum</taxon>
    </lineage>
</organism>
<dbReference type="SUPFAM" id="SSF48403">
    <property type="entry name" value="Ankyrin repeat"/>
    <property type="match status" value="1"/>
</dbReference>
<reference evidence="6" key="1">
    <citation type="submission" date="2016-11" db="UniProtKB">
        <authorList>
            <consortium name="WormBaseParasite"/>
        </authorList>
    </citation>
    <scope>IDENTIFICATION</scope>
</reference>
<evidence type="ECO:0000256" key="4">
    <source>
        <dbReference type="SAM" id="MobiDB-lite"/>
    </source>
</evidence>
<feature type="region of interest" description="Disordered" evidence="4">
    <location>
        <begin position="60"/>
        <end position="79"/>
    </location>
</feature>
<feature type="repeat" description="ANK" evidence="3">
    <location>
        <begin position="190"/>
        <end position="204"/>
    </location>
</feature>
<dbReference type="Proteomes" id="UP000095280">
    <property type="component" value="Unplaced"/>
</dbReference>
<dbReference type="InterPro" id="IPR036770">
    <property type="entry name" value="Ankyrin_rpt-contain_sf"/>
</dbReference>
<dbReference type="PROSITE" id="PS50297">
    <property type="entry name" value="ANK_REP_REGION"/>
    <property type="match status" value="2"/>
</dbReference>
<proteinExistence type="predicted"/>
<dbReference type="Pfam" id="PF12796">
    <property type="entry name" value="Ank_2"/>
    <property type="match status" value="1"/>
</dbReference>
<dbReference type="SMART" id="SM00248">
    <property type="entry name" value="ANK"/>
    <property type="match status" value="2"/>
</dbReference>